<keyword evidence="6" id="KW-0336">GPI-anchor</keyword>
<keyword evidence="13" id="KW-0449">Lipoprotein</keyword>
<feature type="binding site" evidence="15">
    <location>
        <position position="911"/>
    </location>
    <ligand>
        <name>Zn(2+)</name>
        <dbReference type="ChEBI" id="CHEBI:29105"/>
        <label>2</label>
    </ligand>
</feature>
<dbReference type="GO" id="GO:0046872">
    <property type="term" value="F:metal ion binding"/>
    <property type="evidence" value="ECO:0007669"/>
    <property type="project" value="UniProtKB-KW"/>
</dbReference>
<dbReference type="EMBL" id="OB660125">
    <property type="protein sequence ID" value="CAD7222935.1"/>
    <property type="molecule type" value="Genomic_DNA"/>
</dbReference>
<keyword evidence="12" id="KW-0325">Glycoprotein</keyword>
<comment type="catalytic activity">
    <reaction evidence="17">
        <text>a phosphate monoester + H2O = an alcohol + phosphate</text>
        <dbReference type="Rhea" id="RHEA:15017"/>
        <dbReference type="ChEBI" id="CHEBI:15377"/>
        <dbReference type="ChEBI" id="CHEBI:30879"/>
        <dbReference type="ChEBI" id="CHEBI:43474"/>
        <dbReference type="ChEBI" id="CHEBI:67140"/>
        <dbReference type="EC" id="3.1.3.1"/>
    </reaction>
</comment>
<feature type="binding site" evidence="15">
    <location>
        <position position="906"/>
    </location>
    <ligand>
        <name>Mg(2+)</name>
        <dbReference type="ChEBI" id="CHEBI:18420"/>
    </ligand>
</feature>
<dbReference type="EC" id="3.1.3.1" evidence="3 17"/>
<dbReference type="Pfam" id="PF00245">
    <property type="entry name" value="Alk_phosphatase"/>
    <property type="match status" value="2"/>
</dbReference>
<dbReference type="InterPro" id="IPR018299">
    <property type="entry name" value="Alkaline_phosphatase_AS"/>
</dbReference>
<sequence>MALAGSPQVVPNCPHTNLQHRPLKDVKQRVKPRRSLNNRFRHHVPWHLASQGASVCLVCLFQSWITRRRRCGLLDVLYEARSASCGQRSPNTNRAKNLILFLGDGLGITAMTAARIFKGQLQGRTGEETRLHFETLPYTGLIKTYCVNTQVPDSACTATALLTGVKSNHKTLGVDRNVRRGDCATLVNNRHRLPTSVFTHALASGRKTGIVTTTRVTHASPAAAYAHAAERKWECDGLLPEDAKDKCKDIARQLIEDEPGRSIHVVMGGGHQYFVPNGTLSNQENGKKECRRMDGLDLVQRWKDNHGDNGTVVLNREQLSQAVRHKQQYLLGLFAPNHMNFDSARDPSPKGEPSLAEMTAAAIDLLDNDSGFILMVEGGRIDHGLHMNNAHRALLETVAMEEAVKVALDKTDARDTLLLVTADHSHVMTMAGYPLRGNPILGVGDISNATNTSFTTLAFANGPGWKYKYDNTTDKVVYEDPSTQDTLDIDYIQMAAVDEQSVRETRKMNLVLSSWPRDKFTRVGPWSHLLTGSHEQPYINHVMLYAACLGPYSGDCPRGVSCVTATAAGTQDRSRPQPAHSTADGVISFRHSTADGVISFRNLDFWMSSMKRDLLRTAQVTPNTNEAKNVILFVGDGMGITPITAARIFKGQQNGKPGEETSLEFEKLPYTGLIKTYCVDTQVADSACTATALLTGVKAPYYTVGVDQKVARESCESLLNNQDRLPVSIFTHAAAAGKKTGIVTTSRVTHATPASGYAHSADREWECDQKLPQEAKSKCKDIARQLVEDSPGRLLNVIMGGGHQLFVPNGTLSSQKTSNCLRMDDLDLLKKWKEDHENGEVVHNRDQLLQALNKNVEHVFGLFSPSHMSYDTARDLSPNGEPSLAEMTSAAIDLLQGDNGFVLLVEGARIDHAYHENNAHRALLETVAMEEAVKVALDKTDARDTLLLVTADHSHVMTMTMAGYPLRGNPILGVGDISNATNTSFTTLAFANGPGWKYKYDNTTDKVVYEDPSTQDTLDIDYIQMAAVYTGEGLSETHGGEDVAVYAGGPWSHLLTGSHEQPYINHVMLYAACLGPYSGDCPRGNGGRIQGNVIWYLFLPSLSVMANLGFFPS</sequence>
<evidence type="ECO:0000256" key="9">
    <source>
        <dbReference type="ARBA" id="ARBA00022833"/>
    </source>
</evidence>
<name>A0A7R8ZIS6_9CRUS</name>
<dbReference type="PROSITE" id="PS00123">
    <property type="entry name" value="ALKALINE_PHOSPHATASE"/>
    <property type="match status" value="2"/>
</dbReference>
<evidence type="ECO:0000256" key="3">
    <source>
        <dbReference type="ARBA" id="ARBA00012647"/>
    </source>
</evidence>
<comment type="subcellular location">
    <subcellularLocation>
        <location evidence="1">Cell membrane</location>
        <topology evidence="1">Lipid-anchor</topology>
        <topology evidence="1">GPI-anchor</topology>
    </subcellularLocation>
</comment>
<dbReference type="SUPFAM" id="SSF53649">
    <property type="entry name" value="Alkaline phosphatase-like"/>
    <property type="match status" value="2"/>
</dbReference>
<reference evidence="18" key="1">
    <citation type="submission" date="2020-11" db="EMBL/GenBank/DDBJ databases">
        <authorList>
            <person name="Tran Van P."/>
        </authorList>
    </citation>
    <scope>NUCLEOTIDE SEQUENCE</scope>
</reference>
<feature type="binding site" evidence="15">
    <location>
        <position position="752"/>
    </location>
    <ligand>
        <name>Mg(2+)</name>
        <dbReference type="ChEBI" id="CHEBI:18420"/>
    </ligand>
</feature>
<dbReference type="OrthoDB" id="5818554at2759"/>
<dbReference type="AlphaFoldDB" id="A0A7R8ZIS6"/>
<evidence type="ECO:0000256" key="12">
    <source>
        <dbReference type="ARBA" id="ARBA00023180"/>
    </source>
</evidence>
<evidence type="ECO:0000256" key="8">
    <source>
        <dbReference type="ARBA" id="ARBA00022801"/>
    </source>
</evidence>
<evidence type="ECO:0000256" key="10">
    <source>
        <dbReference type="ARBA" id="ARBA00022842"/>
    </source>
</evidence>
<keyword evidence="11" id="KW-0472">Membrane</keyword>
<gene>
    <name evidence="18" type="ORF">CTOB1V02_LOCUS931</name>
</gene>
<protein>
    <recommendedName>
        <fullName evidence="3 17">Alkaline phosphatase</fullName>
        <ecNumber evidence="3 17">3.1.3.1</ecNumber>
    </recommendedName>
</protein>
<keyword evidence="4" id="KW-1003">Cell membrane</keyword>
<dbReference type="FunFam" id="3.40.720.10:FF:000008">
    <property type="entry name" value="Alkaline phosphatase"/>
    <property type="match status" value="1"/>
</dbReference>
<dbReference type="GO" id="GO:0005886">
    <property type="term" value="C:plasma membrane"/>
    <property type="evidence" value="ECO:0007669"/>
    <property type="project" value="UniProtKB-SubCell"/>
</dbReference>
<feature type="binding site" evidence="15">
    <location>
        <position position="953"/>
    </location>
    <ligand>
        <name>Zn(2+)</name>
        <dbReference type="ChEBI" id="CHEBI:29105"/>
        <label>2</label>
    </ligand>
</feature>
<dbReference type="InterPro" id="IPR001952">
    <property type="entry name" value="Alkaline_phosphatase"/>
</dbReference>
<feature type="binding site" evidence="15">
    <location>
        <position position="636"/>
    </location>
    <ligand>
        <name>Zn(2+)</name>
        <dbReference type="ChEBI" id="CHEBI:29105"/>
        <label>2</label>
    </ligand>
</feature>
<evidence type="ECO:0000256" key="2">
    <source>
        <dbReference type="ARBA" id="ARBA00005984"/>
    </source>
</evidence>
<feature type="binding site" evidence="15">
    <location>
        <position position="952"/>
    </location>
    <ligand>
        <name>Zn(2+)</name>
        <dbReference type="ChEBI" id="CHEBI:29105"/>
        <label>2</label>
    </ligand>
</feature>
<keyword evidence="10 15" id="KW-0460">Magnesium</keyword>
<comment type="cofactor">
    <cofactor evidence="15">
        <name>Zn(2+)</name>
        <dbReference type="ChEBI" id="CHEBI:29105"/>
    </cofactor>
    <text evidence="15">Binds 2 Zn(2+) ions.</text>
</comment>
<dbReference type="PANTHER" id="PTHR11596">
    <property type="entry name" value="ALKALINE PHOSPHATASE"/>
    <property type="match status" value="1"/>
</dbReference>
<evidence type="ECO:0000256" key="11">
    <source>
        <dbReference type="ARBA" id="ARBA00023136"/>
    </source>
</evidence>
<dbReference type="PRINTS" id="PR00113">
    <property type="entry name" value="ALKPHPHTASE"/>
</dbReference>
<keyword evidence="8 17" id="KW-0378">Hydrolase</keyword>
<dbReference type="GO" id="GO:0098552">
    <property type="term" value="C:side of membrane"/>
    <property type="evidence" value="ECO:0007669"/>
    <property type="project" value="UniProtKB-KW"/>
</dbReference>
<feature type="binding site" evidence="15">
    <location>
        <position position="1038"/>
    </location>
    <ligand>
        <name>Zn(2+)</name>
        <dbReference type="ChEBI" id="CHEBI:29105"/>
        <label>2</label>
    </ligand>
</feature>
<evidence type="ECO:0000256" key="14">
    <source>
        <dbReference type="PIRSR" id="PIRSR601952-1"/>
    </source>
</evidence>
<evidence type="ECO:0000256" key="5">
    <source>
        <dbReference type="ARBA" id="ARBA00022553"/>
    </source>
</evidence>
<proteinExistence type="inferred from homology"/>
<comment type="similarity">
    <text evidence="2 16">Belongs to the alkaline phosphatase family.</text>
</comment>
<evidence type="ECO:0000256" key="7">
    <source>
        <dbReference type="ARBA" id="ARBA00022723"/>
    </source>
</evidence>
<evidence type="ECO:0000313" key="18">
    <source>
        <dbReference type="EMBL" id="CAD7222935.1"/>
    </source>
</evidence>
<feature type="binding site" evidence="15">
    <location>
        <position position="636"/>
    </location>
    <ligand>
        <name>Mg(2+)</name>
        <dbReference type="ChEBI" id="CHEBI:18420"/>
    </ligand>
</feature>
<dbReference type="Gene3D" id="3.40.720.10">
    <property type="entry name" value="Alkaline Phosphatase, subunit A"/>
    <property type="match status" value="2"/>
</dbReference>
<keyword evidence="9 15" id="KW-0862">Zinc</keyword>
<dbReference type="SMART" id="SM00098">
    <property type="entry name" value="alkPPc"/>
    <property type="match status" value="2"/>
</dbReference>
<keyword evidence="5" id="KW-0597">Phosphoprotein</keyword>
<accession>A0A7R8ZIS6</accession>
<evidence type="ECO:0000256" key="15">
    <source>
        <dbReference type="PIRSR" id="PIRSR601952-2"/>
    </source>
</evidence>
<organism evidence="18">
    <name type="scientific">Cyprideis torosa</name>
    <dbReference type="NCBI Taxonomy" id="163714"/>
    <lineage>
        <taxon>Eukaryota</taxon>
        <taxon>Metazoa</taxon>
        <taxon>Ecdysozoa</taxon>
        <taxon>Arthropoda</taxon>
        <taxon>Crustacea</taxon>
        <taxon>Oligostraca</taxon>
        <taxon>Ostracoda</taxon>
        <taxon>Podocopa</taxon>
        <taxon>Podocopida</taxon>
        <taxon>Cytherocopina</taxon>
        <taxon>Cytheroidea</taxon>
        <taxon>Cytherideidae</taxon>
        <taxon>Cyprideis</taxon>
    </lineage>
</organism>
<evidence type="ECO:0000256" key="6">
    <source>
        <dbReference type="ARBA" id="ARBA00022622"/>
    </source>
</evidence>
<keyword evidence="7 15" id="KW-0479">Metal-binding</keyword>
<evidence type="ECO:0000256" key="13">
    <source>
        <dbReference type="ARBA" id="ARBA00023288"/>
    </source>
</evidence>
<feature type="binding site" evidence="15">
    <location>
        <position position="750"/>
    </location>
    <ligand>
        <name>Mg(2+)</name>
        <dbReference type="ChEBI" id="CHEBI:18420"/>
    </ligand>
</feature>
<dbReference type="CDD" id="cd16012">
    <property type="entry name" value="ALP"/>
    <property type="match status" value="2"/>
</dbReference>
<comment type="cofactor">
    <cofactor evidence="15">
        <name>Mg(2+)</name>
        <dbReference type="ChEBI" id="CHEBI:18420"/>
    </cofactor>
    <text evidence="15">Binds 1 Mg(2+) ion.</text>
</comment>
<feature type="active site" description="Phosphoserine intermediate" evidence="14">
    <location>
        <position position="686"/>
    </location>
</feature>
<dbReference type="InterPro" id="IPR017850">
    <property type="entry name" value="Alkaline_phosphatase_core_sf"/>
</dbReference>
<dbReference type="GO" id="GO:0004035">
    <property type="term" value="F:alkaline phosphatase activity"/>
    <property type="evidence" value="ECO:0007669"/>
    <property type="project" value="UniProtKB-EC"/>
</dbReference>
<evidence type="ECO:0000256" key="17">
    <source>
        <dbReference type="RuleBase" id="RU003947"/>
    </source>
</evidence>
<dbReference type="PANTHER" id="PTHR11596:SF5">
    <property type="entry name" value="ALKALINE PHOSPHATASE"/>
    <property type="match status" value="1"/>
</dbReference>
<evidence type="ECO:0000256" key="1">
    <source>
        <dbReference type="ARBA" id="ARBA00004609"/>
    </source>
</evidence>
<evidence type="ECO:0000256" key="4">
    <source>
        <dbReference type="ARBA" id="ARBA00022475"/>
    </source>
</evidence>
<evidence type="ECO:0000256" key="16">
    <source>
        <dbReference type="RuleBase" id="RU003946"/>
    </source>
</evidence>
<feature type="binding site" evidence="15">
    <location>
        <position position="915"/>
    </location>
    <ligand>
        <name>Zn(2+)</name>
        <dbReference type="ChEBI" id="CHEBI:29105"/>
        <label>2</label>
    </ligand>
</feature>